<organism evidence="1 2">
    <name type="scientific">Nitrolancea hollandica Lb</name>
    <dbReference type="NCBI Taxonomy" id="1129897"/>
    <lineage>
        <taxon>Bacteria</taxon>
        <taxon>Pseudomonadati</taxon>
        <taxon>Thermomicrobiota</taxon>
        <taxon>Thermomicrobia</taxon>
        <taxon>Sphaerobacterales</taxon>
        <taxon>Sphaerobacterineae</taxon>
        <taxon>Sphaerobacteraceae</taxon>
        <taxon>Nitrolancea</taxon>
    </lineage>
</organism>
<protein>
    <submittedName>
        <fullName evidence="1">Uncharacterized protein</fullName>
    </submittedName>
</protein>
<sequence>MQFGIRLFRVRQLSSGQFSSNHGPNSFLPVMSVLSSRITHTATLLSRPYDFLNSGGVRYCKLAFGERLVTHEA</sequence>
<comment type="caution">
    <text evidence="1">The sequence shown here is derived from an EMBL/GenBank/DDBJ whole genome shotgun (WGS) entry which is preliminary data.</text>
</comment>
<dbReference type="Proteomes" id="UP000004221">
    <property type="component" value="Unassembled WGS sequence"/>
</dbReference>
<name>I4EHE9_9BACT</name>
<evidence type="ECO:0000313" key="1">
    <source>
        <dbReference type="EMBL" id="CCF84111.1"/>
    </source>
</evidence>
<accession>I4EHE9</accession>
<keyword evidence="2" id="KW-1185">Reference proteome</keyword>
<dbReference type="AlphaFoldDB" id="I4EHE9"/>
<dbReference type="EMBL" id="CAGS01000235">
    <property type="protein sequence ID" value="CCF84111.1"/>
    <property type="molecule type" value="Genomic_DNA"/>
</dbReference>
<evidence type="ECO:0000313" key="2">
    <source>
        <dbReference type="Proteomes" id="UP000004221"/>
    </source>
</evidence>
<reference evidence="1 2" key="1">
    <citation type="journal article" date="2012" name="ISME J.">
        <title>Nitrification expanded: discovery, physiology and genomics of a nitrite-oxidizing bacterium from the phylum Chloroflexi.</title>
        <authorList>
            <person name="Sorokin D.Y."/>
            <person name="Lucker S."/>
            <person name="Vejmelkova D."/>
            <person name="Kostrikina N.A."/>
            <person name="Kleerebezem R."/>
            <person name="Rijpstra W.I."/>
            <person name="Damste J.S."/>
            <person name="Le Paslier D."/>
            <person name="Muyzer G."/>
            <person name="Wagner M."/>
            <person name="van Loosdrecht M.C."/>
            <person name="Daims H."/>
        </authorList>
    </citation>
    <scope>NUCLEOTIDE SEQUENCE [LARGE SCALE GENOMIC DNA]</scope>
    <source>
        <strain evidence="2">none</strain>
    </source>
</reference>
<proteinExistence type="predicted"/>
<gene>
    <name evidence="1" type="ORF">NITHO_310004</name>
</gene>